<comment type="caution">
    <text evidence="1">The sequence shown here is derived from an EMBL/GenBank/DDBJ whole genome shotgun (WGS) entry which is preliminary data.</text>
</comment>
<sequence>MIGLGGVSEANLRLLLMNNIGLLVRSEQTRYQYGSTDGVAWSLWLGFLVAVCMQNIVRYQHEWAG</sequence>
<dbReference type="Proteomes" id="UP001159257">
    <property type="component" value="Unassembled WGS sequence"/>
</dbReference>
<dbReference type="EMBL" id="FXWV01000008">
    <property type="protein sequence ID" value="SMR74823.1"/>
    <property type="molecule type" value="Genomic_DNA"/>
</dbReference>
<accession>A0ABY1S0V3</accession>
<reference evidence="1 2" key="1">
    <citation type="submission" date="2017-05" db="EMBL/GenBank/DDBJ databases">
        <authorList>
            <person name="Varghese N."/>
            <person name="Submissions S."/>
        </authorList>
    </citation>
    <scope>NUCLEOTIDE SEQUENCE [LARGE SCALE GENOMIC DNA]</scope>
    <source>
        <strain evidence="1 2">CGMCC 1.7287</strain>
    </source>
</reference>
<gene>
    <name evidence="1" type="ORF">SAMN04487964_108113</name>
</gene>
<evidence type="ECO:0000313" key="2">
    <source>
        <dbReference type="Proteomes" id="UP001159257"/>
    </source>
</evidence>
<evidence type="ECO:0000313" key="1">
    <source>
        <dbReference type="EMBL" id="SMR74823.1"/>
    </source>
</evidence>
<proteinExistence type="predicted"/>
<protein>
    <submittedName>
        <fullName evidence="1">Uncharacterized protein</fullName>
    </submittedName>
</protein>
<name>A0ABY1S0V3_9GAMM</name>
<organism evidence="1 2">
    <name type="scientific">Marinobacterium sediminicola</name>
    <dbReference type="NCBI Taxonomy" id="518898"/>
    <lineage>
        <taxon>Bacteria</taxon>
        <taxon>Pseudomonadati</taxon>
        <taxon>Pseudomonadota</taxon>
        <taxon>Gammaproteobacteria</taxon>
        <taxon>Oceanospirillales</taxon>
        <taxon>Oceanospirillaceae</taxon>
        <taxon>Marinobacterium</taxon>
    </lineage>
</organism>
<keyword evidence="2" id="KW-1185">Reference proteome</keyword>